<dbReference type="InterPro" id="IPR005133">
    <property type="entry name" value="PhaG_MnhG_YufB"/>
</dbReference>
<keyword evidence="1" id="KW-0472">Membrane</keyword>
<dbReference type="Pfam" id="PF03334">
    <property type="entry name" value="PhaG_MnhG_YufB"/>
    <property type="match status" value="1"/>
</dbReference>
<proteinExistence type="predicted"/>
<dbReference type="PANTHER" id="PTHR34703">
    <property type="entry name" value="ANTIPORTER SUBUNIT MNHG2-RELATED"/>
    <property type="match status" value="1"/>
</dbReference>
<gene>
    <name evidence="2" type="ORF">sS8_0199</name>
</gene>
<name>A0A286P3E5_9GAMM</name>
<keyword evidence="1" id="KW-1133">Transmembrane helix</keyword>
<feature type="transmembrane region" description="Helical" evidence="1">
    <location>
        <begin position="6"/>
        <end position="29"/>
    </location>
</feature>
<dbReference type="NCBIfam" id="TIGR01300">
    <property type="entry name" value="CPA3_mnhG_phaG"/>
    <property type="match status" value="1"/>
</dbReference>
<dbReference type="GO" id="GO:0015385">
    <property type="term" value="F:sodium:proton antiporter activity"/>
    <property type="evidence" value="ECO:0007669"/>
    <property type="project" value="TreeGrafter"/>
</dbReference>
<accession>A0A286P3E5</accession>
<feature type="transmembrane region" description="Helical" evidence="1">
    <location>
        <begin position="70"/>
        <end position="88"/>
    </location>
</feature>
<feature type="transmembrane region" description="Helical" evidence="1">
    <location>
        <begin position="41"/>
        <end position="58"/>
    </location>
</feature>
<dbReference type="AlphaFoldDB" id="A0A286P3E5"/>
<dbReference type="PANTHER" id="PTHR34703:SF1">
    <property type="entry name" value="ANTIPORTER SUBUNIT MNHG2-RELATED"/>
    <property type="match status" value="1"/>
</dbReference>
<dbReference type="Proteomes" id="UP000266313">
    <property type="component" value="Chromosome"/>
</dbReference>
<dbReference type="KEGG" id="mmai:sS8_0199"/>
<protein>
    <submittedName>
        <fullName evidence="2">Multisubunit sodium/proton antiporter, MrpG subunit</fullName>
    </submittedName>
</protein>
<dbReference type="RefSeq" id="WP_119628009.1">
    <property type="nucleotide sequence ID" value="NZ_AP017928.1"/>
</dbReference>
<reference evidence="2 3" key="1">
    <citation type="submission" date="2016-12" db="EMBL/GenBank/DDBJ databases">
        <title>Genome sequencing of Methylocaldum marinum.</title>
        <authorList>
            <person name="Takeuchi M."/>
            <person name="Kamagata Y."/>
            <person name="Hiraoka S."/>
            <person name="Oshima K."/>
            <person name="Hattori M."/>
            <person name="Iwasaki W."/>
        </authorList>
    </citation>
    <scope>NUCLEOTIDE SEQUENCE [LARGE SCALE GENOMIC DNA]</scope>
    <source>
        <strain evidence="2 3">S8</strain>
    </source>
</reference>
<evidence type="ECO:0000256" key="1">
    <source>
        <dbReference type="SAM" id="Phobius"/>
    </source>
</evidence>
<evidence type="ECO:0000313" key="3">
    <source>
        <dbReference type="Proteomes" id="UP000266313"/>
    </source>
</evidence>
<dbReference type="EMBL" id="AP017928">
    <property type="protein sequence ID" value="BBA32167.1"/>
    <property type="molecule type" value="Genomic_DNA"/>
</dbReference>
<sequence length="107" mass="11807">MNPFVLPWLSAVSMFLGIFFFFAGTVGLLRFPDTYTRIHALTKADNLGLGLVIVGLMLQTESWAVVLKLLLIWLLALAASATACHLLARHTLRSEHPPRVPASPEPR</sequence>
<keyword evidence="3" id="KW-1185">Reference proteome</keyword>
<organism evidence="2 3">
    <name type="scientific">Methylocaldum marinum</name>
    <dbReference type="NCBI Taxonomy" id="1432792"/>
    <lineage>
        <taxon>Bacteria</taxon>
        <taxon>Pseudomonadati</taxon>
        <taxon>Pseudomonadota</taxon>
        <taxon>Gammaproteobacteria</taxon>
        <taxon>Methylococcales</taxon>
        <taxon>Methylococcaceae</taxon>
        <taxon>Methylocaldum</taxon>
    </lineage>
</organism>
<dbReference type="OrthoDB" id="9813804at2"/>
<evidence type="ECO:0000313" key="2">
    <source>
        <dbReference type="EMBL" id="BBA32167.1"/>
    </source>
</evidence>
<keyword evidence="1" id="KW-0812">Transmembrane</keyword>